<dbReference type="Gene3D" id="3.40.640.10">
    <property type="entry name" value="Type I PLP-dependent aspartate aminotransferase-like (Major domain)"/>
    <property type="match status" value="1"/>
</dbReference>
<comment type="similarity">
    <text evidence="2 7">Belongs to the group II decarboxylase family.</text>
</comment>
<keyword evidence="4 6" id="KW-0663">Pyridoxal phosphate</keyword>
<dbReference type="GO" id="GO:0030170">
    <property type="term" value="F:pyridoxal phosphate binding"/>
    <property type="evidence" value="ECO:0007669"/>
    <property type="project" value="InterPro"/>
</dbReference>
<feature type="modified residue" description="N6-(pyridoxal phosphate)lysine" evidence="6">
    <location>
        <position position="344"/>
    </location>
</feature>
<keyword evidence="9" id="KW-1185">Reference proteome</keyword>
<dbReference type="Gene3D" id="3.90.1150.170">
    <property type="match status" value="1"/>
</dbReference>
<evidence type="ECO:0000256" key="4">
    <source>
        <dbReference type="ARBA" id="ARBA00022898"/>
    </source>
</evidence>
<dbReference type="GO" id="GO:0016831">
    <property type="term" value="F:carboxy-lyase activity"/>
    <property type="evidence" value="ECO:0007669"/>
    <property type="project" value="UniProtKB-KW"/>
</dbReference>
<organism evidence="8 9">
    <name type="scientific">Sclerotinia trifoliorum</name>
    <dbReference type="NCBI Taxonomy" id="28548"/>
    <lineage>
        <taxon>Eukaryota</taxon>
        <taxon>Fungi</taxon>
        <taxon>Dikarya</taxon>
        <taxon>Ascomycota</taxon>
        <taxon>Pezizomycotina</taxon>
        <taxon>Leotiomycetes</taxon>
        <taxon>Helotiales</taxon>
        <taxon>Sclerotiniaceae</taxon>
        <taxon>Sclerotinia</taxon>
    </lineage>
</organism>
<comment type="cofactor">
    <cofactor evidence="1 6 7">
        <name>pyridoxal 5'-phosphate</name>
        <dbReference type="ChEBI" id="CHEBI:597326"/>
    </cofactor>
</comment>
<dbReference type="AlphaFoldDB" id="A0A8H2W6P8"/>
<name>A0A8H2W6P8_9HELO</name>
<protein>
    <submittedName>
        <fullName evidence="8">8973bd22-3fce-477b-b392-2ab2d4e1a801</fullName>
    </submittedName>
</protein>
<proteinExistence type="inferred from homology"/>
<evidence type="ECO:0000256" key="1">
    <source>
        <dbReference type="ARBA" id="ARBA00001933"/>
    </source>
</evidence>
<dbReference type="GO" id="GO:0005737">
    <property type="term" value="C:cytoplasm"/>
    <property type="evidence" value="ECO:0007669"/>
    <property type="project" value="TreeGrafter"/>
</dbReference>
<evidence type="ECO:0000313" key="8">
    <source>
        <dbReference type="EMBL" id="CAD6454930.1"/>
    </source>
</evidence>
<dbReference type="Pfam" id="PF00282">
    <property type="entry name" value="Pyridoxal_deC"/>
    <property type="match status" value="1"/>
</dbReference>
<accession>A0A8H2W6P8</accession>
<evidence type="ECO:0000256" key="7">
    <source>
        <dbReference type="RuleBase" id="RU000382"/>
    </source>
</evidence>
<keyword evidence="3" id="KW-0210">Decarboxylase</keyword>
<gene>
    <name evidence="8" type="ORF">SCLTRI_LOCUS10148</name>
</gene>
<dbReference type="InterPro" id="IPR015421">
    <property type="entry name" value="PyrdxlP-dep_Trfase_major"/>
</dbReference>
<dbReference type="GO" id="GO:0019752">
    <property type="term" value="P:carboxylic acid metabolic process"/>
    <property type="evidence" value="ECO:0007669"/>
    <property type="project" value="InterPro"/>
</dbReference>
<dbReference type="PANTHER" id="PTHR45677">
    <property type="entry name" value="GLUTAMATE DECARBOXYLASE-RELATED"/>
    <property type="match status" value="1"/>
</dbReference>
<dbReference type="PANTHER" id="PTHR45677:SF8">
    <property type="entry name" value="CYSTEINE SULFINIC ACID DECARBOXYLASE"/>
    <property type="match status" value="1"/>
</dbReference>
<reference evidence="8" key="1">
    <citation type="submission" date="2020-10" db="EMBL/GenBank/DDBJ databases">
        <authorList>
            <person name="Kusch S."/>
        </authorList>
    </citation>
    <scope>NUCLEOTIDE SEQUENCE</scope>
    <source>
        <strain evidence="8">SwB9</strain>
    </source>
</reference>
<dbReference type="InterPro" id="IPR002129">
    <property type="entry name" value="PyrdxlP-dep_de-COase"/>
</dbReference>
<evidence type="ECO:0000313" key="9">
    <source>
        <dbReference type="Proteomes" id="UP000624404"/>
    </source>
</evidence>
<dbReference type="EMBL" id="CAJHIA010000037">
    <property type="protein sequence ID" value="CAD6454930.1"/>
    <property type="molecule type" value="Genomic_DNA"/>
</dbReference>
<dbReference type="OrthoDB" id="392571at2759"/>
<keyword evidence="5 7" id="KW-0456">Lyase</keyword>
<comment type="caution">
    <text evidence="8">The sequence shown here is derived from an EMBL/GenBank/DDBJ whole genome shotgun (WGS) entry which is preliminary data.</text>
</comment>
<sequence>MSSDETTVNHVELPMHDTTLSTGQNVPDASNPLNRADEVEDLLKAVQSLIIPFIRSADEDANAKHTGHGKSIPGGGPRTTLLEHHKPEKLLQLLDFNLPANGKGKDGLLITVEQVLKYSVNTWDQGFLDKLYSSTNAVGIISELILAVLNTNLHVYQVSPALTVIEKTTAKAFANLFGFNGPYAGGISTQGGSASNATSLIIARNTLFPETKQEGNGAHQFVLFTSAHGHYSIEKAAQMCGLGSNNVILVPVDGEGRMIPSELDSLIKKSISENKTPFYVNATAGTTIYGSYDPFTEISKVCKSHNLWLHIDASWGGPAIFSPTHKSKLEGSHLADSLAVNPHKMMNVPLTCSFLLGPDLSKFHKANTLPADYLFHTIEAGSEVWDLADLTLQCGRRGDSLKLALSWIYYGTSGFQSQIDQAFSTAAYFSQLVSENKDLVLVSSNPPPCLQICFYYAKDKKLGNKEENTRVTQEVADKLLTRGFMVDYASGEHGKFFRAVVNVQTRRETMDGLMKAIVEIGEGIDV</sequence>
<dbReference type="SUPFAM" id="SSF53383">
    <property type="entry name" value="PLP-dependent transferases"/>
    <property type="match status" value="1"/>
</dbReference>
<evidence type="ECO:0000256" key="3">
    <source>
        <dbReference type="ARBA" id="ARBA00022793"/>
    </source>
</evidence>
<dbReference type="Proteomes" id="UP000624404">
    <property type="component" value="Unassembled WGS sequence"/>
</dbReference>
<evidence type="ECO:0000256" key="5">
    <source>
        <dbReference type="ARBA" id="ARBA00023239"/>
    </source>
</evidence>
<dbReference type="InterPro" id="IPR015424">
    <property type="entry name" value="PyrdxlP-dep_Trfase"/>
</dbReference>
<evidence type="ECO:0000256" key="2">
    <source>
        <dbReference type="ARBA" id="ARBA00009533"/>
    </source>
</evidence>
<evidence type="ECO:0000256" key="6">
    <source>
        <dbReference type="PIRSR" id="PIRSR602129-50"/>
    </source>
</evidence>